<dbReference type="Pfam" id="PF11716">
    <property type="entry name" value="MDMPI_N"/>
    <property type="match status" value="1"/>
</dbReference>
<dbReference type="InterPro" id="IPR017517">
    <property type="entry name" value="Maleyloyr_isom"/>
</dbReference>
<evidence type="ECO:0000313" key="3">
    <source>
        <dbReference type="Proteomes" id="UP000033393"/>
    </source>
</evidence>
<dbReference type="Gene3D" id="1.20.120.450">
    <property type="entry name" value="dinb family like domain"/>
    <property type="match status" value="1"/>
</dbReference>
<sequence length="187" mass="20698">MDLIQAHGLAMTEFDRRVRAIAPEQWVLGTPCREWSVRDLVGHLVYEQLWAPELLAGCTVKQVGDRFDHDNLGDDPLVSWVVAAAAAREAWLEPDALSKSVSVSWGSIDAEEYCWQMTTDLAVHAWDLARSIGADERLDPDLASTVLAYVERNIGEWGETSMFDSPVPVAPDADAQTRLIGLLGRKP</sequence>
<dbReference type="Proteomes" id="UP000033393">
    <property type="component" value="Unassembled WGS sequence"/>
</dbReference>
<dbReference type="AlphaFoldDB" id="A0A0F0GEL5"/>
<feature type="domain" description="Mycothiol-dependent maleylpyruvate isomerase metal-binding" evidence="1">
    <location>
        <begin position="10"/>
        <end position="129"/>
    </location>
</feature>
<dbReference type="InterPro" id="IPR034660">
    <property type="entry name" value="DinB/YfiT-like"/>
</dbReference>
<comment type="caution">
    <text evidence="2">The sequence shown here is derived from an EMBL/GenBank/DDBJ whole genome shotgun (WGS) entry which is preliminary data.</text>
</comment>
<evidence type="ECO:0000259" key="1">
    <source>
        <dbReference type="Pfam" id="PF11716"/>
    </source>
</evidence>
<dbReference type="PATRIC" id="fig|68170.10.peg.578"/>
<proteinExistence type="predicted"/>
<name>A0A0F0GEL5_LENAE</name>
<dbReference type="InterPro" id="IPR017520">
    <property type="entry name" value="CHP03086"/>
</dbReference>
<organism evidence="2 3">
    <name type="scientific">Lentzea aerocolonigenes</name>
    <name type="common">Lechevalieria aerocolonigenes</name>
    <name type="synonym">Saccharothrix aerocolonigenes</name>
    <dbReference type="NCBI Taxonomy" id="68170"/>
    <lineage>
        <taxon>Bacteria</taxon>
        <taxon>Bacillati</taxon>
        <taxon>Actinomycetota</taxon>
        <taxon>Actinomycetes</taxon>
        <taxon>Pseudonocardiales</taxon>
        <taxon>Pseudonocardiaceae</taxon>
        <taxon>Lentzea</taxon>
    </lineage>
</organism>
<accession>A0A0F0GEL5</accession>
<reference evidence="2 3" key="1">
    <citation type="submission" date="2015-02" db="EMBL/GenBank/DDBJ databases">
        <authorList>
            <person name="Ju K.-S."/>
            <person name="Doroghazi J.R."/>
            <person name="Metcalf W."/>
        </authorList>
    </citation>
    <scope>NUCLEOTIDE SEQUENCE [LARGE SCALE GENOMIC DNA]</scope>
    <source>
        <strain evidence="2 3">NRRL B-16140</strain>
    </source>
</reference>
<dbReference type="eggNOG" id="COG1576">
    <property type="taxonomic scope" value="Bacteria"/>
</dbReference>
<dbReference type="InterPro" id="IPR024344">
    <property type="entry name" value="MDMPI_metal-binding"/>
</dbReference>
<dbReference type="STRING" id="68170.GCA_000974445_01634"/>
<evidence type="ECO:0000313" key="2">
    <source>
        <dbReference type="EMBL" id="KJK41989.1"/>
    </source>
</evidence>
<dbReference type="NCBIfam" id="TIGR03083">
    <property type="entry name" value="maleylpyruvate isomerase family mycothiol-dependent enzyme"/>
    <property type="match status" value="1"/>
</dbReference>
<protein>
    <recommendedName>
        <fullName evidence="1">Mycothiol-dependent maleylpyruvate isomerase metal-binding domain-containing protein</fullName>
    </recommendedName>
</protein>
<keyword evidence="3" id="KW-1185">Reference proteome</keyword>
<dbReference type="NCBIfam" id="TIGR03086">
    <property type="entry name" value="TIGR03086 family metal-binding protein"/>
    <property type="match status" value="1"/>
</dbReference>
<dbReference type="RefSeq" id="WP_045316891.1">
    <property type="nucleotide sequence ID" value="NZ_JYJG01000381.1"/>
</dbReference>
<dbReference type="GO" id="GO:0046872">
    <property type="term" value="F:metal ion binding"/>
    <property type="evidence" value="ECO:0007669"/>
    <property type="project" value="InterPro"/>
</dbReference>
<gene>
    <name evidence="2" type="ORF">UK23_39375</name>
</gene>
<dbReference type="SUPFAM" id="SSF109854">
    <property type="entry name" value="DinB/YfiT-like putative metalloenzymes"/>
    <property type="match status" value="1"/>
</dbReference>
<dbReference type="OrthoDB" id="5185819at2"/>
<dbReference type="EMBL" id="JYJG01000381">
    <property type="protein sequence ID" value="KJK41989.1"/>
    <property type="molecule type" value="Genomic_DNA"/>
</dbReference>